<reference evidence="1" key="1">
    <citation type="submission" date="2023-07" db="EMBL/GenBank/DDBJ databases">
        <title>Genome content predicts the carbon catabolic preferences of heterotrophic bacteria.</title>
        <authorList>
            <person name="Gralka M."/>
        </authorList>
    </citation>
    <scope>NUCLEOTIDE SEQUENCE</scope>
    <source>
        <strain evidence="1">4G09</strain>
    </source>
</reference>
<dbReference type="Gene3D" id="3.40.50.150">
    <property type="entry name" value="Vaccinia Virus protein VP39"/>
    <property type="match status" value="1"/>
</dbReference>
<organism evidence="1 2">
    <name type="scientific">Pseudoalteromonas marina</name>
    <dbReference type="NCBI Taxonomy" id="267375"/>
    <lineage>
        <taxon>Bacteria</taxon>
        <taxon>Pseudomonadati</taxon>
        <taxon>Pseudomonadota</taxon>
        <taxon>Gammaproteobacteria</taxon>
        <taxon>Alteromonadales</taxon>
        <taxon>Pseudoalteromonadaceae</taxon>
        <taxon>Pseudoalteromonas</taxon>
    </lineage>
</organism>
<protein>
    <submittedName>
        <fullName evidence="1">Methyltransferase</fullName>
    </submittedName>
</protein>
<keyword evidence="1" id="KW-0489">Methyltransferase</keyword>
<gene>
    <name evidence="1" type="ORF">Q8W34_13690</name>
</gene>
<evidence type="ECO:0000313" key="2">
    <source>
        <dbReference type="Proteomes" id="UP001177212"/>
    </source>
</evidence>
<keyword evidence="1" id="KW-0808">Transferase</keyword>
<keyword evidence="2" id="KW-1185">Reference proteome</keyword>
<dbReference type="SUPFAM" id="SSF53335">
    <property type="entry name" value="S-adenosyl-L-methionine-dependent methyltransferases"/>
    <property type="match status" value="1"/>
</dbReference>
<evidence type="ECO:0000313" key="1">
    <source>
        <dbReference type="EMBL" id="MDP2565693.1"/>
    </source>
</evidence>
<dbReference type="GO" id="GO:0032259">
    <property type="term" value="P:methylation"/>
    <property type="evidence" value="ECO:0007669"/>
    <property type="project" value="UniProtKB-KW"/>
</dbReference>
<dbReference type="Proteomes" id="UP001177212">
    <property type="component" value="Unassembled WGS sequence"/>
</dbReference>
<dbReference type="RefSeq" id="WP_058429987.1">
    <property type="nucleotide sequence ID" value="NZ_FSRF01000001.1"/>
</dbReference>
<sequence>MLNTMTTYIDTSTGLINSHFIENSQNEGTLLYWQNVNGDHIQVREHGNLRWLLINNTLQSIIDVNNPRTLLFPHLQYLAAQWQTLPPPNNVLELGLGGGAIRNYLLKQHPQVNITSVEKNAGILACYSQFFASSSNENLLCDDAQVVLTTARDIDWVILDLFCQIDAPRFLFEHAFYEKIHAALNTTGKLFINFLSQHNSQLKQLQKLLFDVFGYTVYPQKISGYVNHIVVISKQHPKQIS</sequence>
<name>A0ABT9FFZ0_9GAMM</name>
<dbReference type="EMBL" id="JAUYVT010000013">
    <property type="protein sequence ID" value="MDP2565693.1"/>
    <property type="molecule type" value="Genomic_DNA"/>
</dbReference>
<proteinExistence type="predicted"/>
<accession>A0ABT9FFZ0</accession>
<dbReference type="GO" id="GO:0008168">
    <property type="term" value="F:methyltransferase activity"/>
    <property type="evidence" value="ECO:0007669"/>
    <property type="project" value="UniProtKB-KW"/>
</dbReference>
<dbReference type="InterPro" id="IPR029063">
    <property type="entry name" value="SAM-dependent_MTases_sf"/>
</dbReference>
<comment type="caution">
    <text evidence="1">The sequence shown here is derived from an EMBL/GenBank/DDBJ whole genome shotgun (WGS) entry which is preliminary data.</text>
</comment>